<dbReference type="EMBL" id="FNZA01000002">
    <property type="protein sequence ID" value="SEI88899.1"/>
    <property type="molecule type" value="Genomic_DNA"/>
</dbReference>
<dbReference type="RefSeq" id="WP_092263376.1">
    <property type="nucleotide sequence ID" value="NZ_FNZA01000002.1"/>
</dbReference>
<dbReference type="InterPro" id="IPR011044">
    <property type="entry name" value="Quino_amine_DH_bsu"/>
</dbReference>
<name>A0A1H6U971_9DEIO</name>
<dbReference type="OrthoDB" id="61842at2"/>
<dbReference type="AlphaFoldDB" id="A0A1H6U971"/>
<dbReference type="InterPro" id="IPR015943">
    <property type="entry name" value="WD40/YVTN_repeat-like_dom_sf"/>
</dbReference>
<dbReference type="Pfam" id="PF07676">
    <property type="entry name" value="PD40"/>
    <property type="match status" value="1"/>
</dbReference>
<dbReference type="InterPro" id="IPR011659">
    <property type="entry name" value="WD40"/>
</dbReference>
<sequence>MRVYDGNKLLFQAATQGLNAVTASKFSADGKWLLNIADGEGYVQLWNVETGERVRTFLAPFARIVNADFTPDSRHLLLNFRGERAESPRRADFEPSFWTLTPLRRVAQLSDARTCGGVYLCRESGYDRSVSFSADGRRMVFASSGGYGRTGAASIFDARSGARLATLPRLPYPQGASQIGGAGSVSARLSPDGQRVLVLYVDGRLAEYDVDTARLLGLRGKPAESQARAQLDTFARTGK</sequence>
<evidence type="ECO:0000313" key="1">
    <source>
        <dbReference type="EMBL" id="SEI88899.1"/>
    </source>
</evidence>
<evidence type="ECO:0000313" key="2">
    <source>
        <dbReference type="Proteomes" id="UP000199223"/>
    </source>
</evidence>
<accession>A0A1H6U971</accession>
<gene>
    <name evidence="1" type="ORF">SAMN04488058_102142</name>
</gene>
<proteinExistence type="predicted"/>
<organism evidence="1 2">
    <name type="scientific">Deinococcus reticulitermitis</name>
    <dbReference type="NCBI Taxonomy" id="856736"/>
    <lineage>
        <taxon>Bacteria</taxon>
        <taxon>Thermotogati</taxon>
        <taxon>Deinococcota</taxon>
        <taxon>Deinococci</taxon>
        <taxon>Deinococcales</taxon>
        <taxon>Deinococcaceae</taxon>
        <taxon>Deinococcus</taxon>
    </lineage>
</organism>
<protein>
    <submittedName>
        <fullName evidence="1">WD40-like Beta Propeller Repeat</fullName>
    </submittedName>
</protein>
<dbReference type="STRING" id="856736.SAMN04488058_102142"/>
<keyword evidence="2" id="KW-1185">Reference proteome</keyword>
<reference evidence="2" key="1">
    <citation type="submission" date="2016-10" db="EMBL/GenBank/DDBJ databases">
        <authorList>
            <person name="Varghese N."/>
            <person name="Submissions S."/>
        </authorList>
    </citation>
    <scope>NUCLEOTIDE SEQUENCE [LARGE SCALE GENOMIC DNA]</scope>
    <source>
        <strain evidence="2">CGMCC 1.10218</strain>
    </source>
</reference>
<dbReference type="Proteomes" id="UP000199223">
    <property type="component" value="Unassembled WGS sequence"/>
</dbReference>
<dbReference type="SUPFAM" id="SSF50969">
    <property type="entry name" value="YVTN repeat-like/Quinoprotein amine dehydrogenase"/>
    <property type="match status" value="1"/>
</dbReference>
<dbReference type="Gene3D" id="2.130.10.10">
    <property type="entry name" value="YVTN repeat-like/Quinoprotein amine dehydrogenase"/>
    <property type="match status" value="1"/>
</dbReference>